<organism evidence="1 2">
    <name type="scientific">Pararhodobacter oceanensis</name>
    <dbReference type="NCBI Taxonomy" id="2172121"/>
    <lineage>
        <taxon>Bacteria</taxon>
        <taxon>Pseudomonadati</taxon>
        <taxon>Pseudomonadota</taxon>
        <taxon>Alphaproteobacteria</taxon>
        <taxon>Rhodobacterales</taxon>
        <taxon>Paracoccaceae</taxon>
        <taxon>Pararhodobacter</taxon>
    </lineage>
</organism>
<dbReference type="AlphaFoldDB" id="A0A2T8HXD9"/>
<keyword evidence="2" id="KW-1185">Reference proteome</keyword>
<gene>
    <name evidence="1" type="ORF">DDE20_00465</name>
</gene>
<protein>
    <submittedName>
        <fullName evidence="1">Peptidase S1</fullName>
    </submittedName>
</protein>
<reference evidence="1 2" key="1">
    <citation type="submission" date="2018-04" db="EMBL/GenBank/DDBJ databases">
        <title>Pararhodobacter oceanense sp. nov., isolated from marine intertidal sediment.</title>
        <authorList>
            <person name="Wang X.-L."/>
            <person name="Du Z.-J."/>
        </authorList>
    </citation>
    <scope>NUCLEOTIDE SEQUENCE [LARGE SCALE GENOMIC DNA]</scope>
    <source>
        <strain evidence="1 2">AM505</strain>
    </source>
</reference>
<dbReference type="Proteomes" id="UP000245911">
    <property type="component" value="Unassembled WGS sequence"/>
</dbReference>
<name>A0A2T8HXD9_9RHOB</name>
<comment type="caution">
    <text evidence="1">The sequence shown here is derived from an EMBL/GenBank/DDBJ whole genome shotgun (WGS) entry which is preliminary data.</text>
</comment>
<dbReference type="EMBL" id="QDKM01000001">
    <property type="protein sequence ID" value="PVH30083.1"/>
    <property type="molecule type" value="Genomic_DNA"/>
</dbReference>
<accession>A0A2T8HXD9</accession>
<proteinExistence type="predicted"/>
<evidence type="ECO:0000313" key="1">
    <source>
        <dbReference type="EMBL" id="PVH30083.1"/>
    </source>
</evidence>
<evidence type="ECO:0000313" key="2">
    <source>
        <dbReference type="Proteomes" id="UP000245911"/>
    </source>
</evidence>
<sequence>MAPQAEAQNWRLEPTFGSIALRSGFVPDPHRHRVIAGGDNHFLGSEDCRFGGWFASPPDYRLIYEAGRFPTLTLTVDAPGDTMLLVNDPHSRWYCNDDHDGRNPLIRFANPPTGQYDIWVGTYNRSNVRNAVIYISER</sequence>